<keyword evidence="2" id="KW-1185">Reference proteome</keyword>
<accession>A0ABT1T745</accession>
<evidence type="ECO:0008006" key="3">
    <source>
        <dbReference type="Google" id="ProtNLM"/>
    </source>
</evidence>
<name>A0ABT1T745_9SPHI</name>
<proteinExistence type="predicted"/>
<dbReference type="InterPro" id="IPR043519">
    <property type="entry name" value="NT_sf"/>
</dbReference>
<organism evidence="1 2">
    <name type="scientific">Mucilaginibacter aquariorum</name>
    <dbReference type="NCBI Taxonomy" id="2967225"/>
    <lineage>
        <taxon>Bacteria</taxon>
        <taxon>Pseudomonadati</taxon>
        <taxon>Bacteroidota</taxon>
        <taxon>Sphingobacteriia</taxon>
        <taxon>Sphingobacteriales</taxon>
        <taxon>Sphingobacteriaceae</taxon>
        <taxon>Mucilaginibacter</taxon>
    </lineage>
</organism>
<dbReference type="SUPFAM" id="SSF81301">
    <property type="entry name" value="Nucleotidyltransferase"/>
    <property type="match status" value="1"/>
</dbReference>
<reference evidence="1 2" key="1">
    <citation type="submission" date="2022-07" db="EMBL/GenBank/DDBJ databases">
        <title>Mucilaginibacter sp. JC4.</title>
        <authorList>
            <person name="Le V."/>
            <person name="Ko S.-R."/>
            <person name="Ahn C.-Y."/>
            <person name="Oh H.-M."/>
        </authorList>
    </citation>
    <scope>NUCLEOTIDE SEQUENCE [LARGE SCALE GENOMIC DNA]</scope>
    <source>
        <strain evidence="1 2">JC4</strain>
    </source>
</reference>
<sequence>MHENLVRIKAVHQALKGLEQDYVFVGGATVSLYATNPGLAAEIRPTDDVDIVVELASYKGYAELDERLRTLGFNNDIVSGVICRYTIQGVIVDVMPTDPSIIGFSNRWYAEGFESAIQYVLDEQTTVQIFSLPYFVASKWEAFKGRGKNDYRTSKDFEDLVYVFENVDDFEAQIQSSPEHVISYLKEEFVDLINQDDFEEGLYAHLTGGYGGVDANYIRLRLQTALDIA</sequence>
<evidence type="ECO:0000313" key="1">
    <source>
        <dbReference type="EMBL" id="MCQ6960417.1"/>
    </source>
</evidence>
<evidence type="ECO:0000313" key="2">
    <source>
        <dbReference type="Proteomes" id="UP001204376"/>
    </source>
</evidence>
<dbReference type="EMBL" id="JANHOH010000007">
    <property type="protein sequence ID" value="MCQ6960417.1"/>
    <property type="molecule type" value="Genomic_DNA"/>
</dbReference>
<dbReference type="Proteomes" id="UP001204376">
    <property type="component" value="Unassembled WGS sequence"/>
</dbReference>
<protein>
    <recommendedName>
        <fullName evidence="3">Nucleotidyl transferase AbiEii/AbiGii toxin family protein</fullName>
    </recommendedName>
</protein>
<dbReference type="RefSeq" id="WP_256540597.1">
    <property type="nucleotide sequence ID" value="NZ_JANHOH010000007.1"/>
</dbReference>
<gene>
    <name evidence="1" type="ORF">NPE20_20730</name>
</gene>
<comment type="caution">
    <text evidence="1">The sequence shown here is derived from an EMBL/GenBank/DDBJ whole genome shotgun (WGS) entry which is preliminary data.</text>
</comment>